<feature type="signal peptide" evidence="6">
    <location>
        <begin position="1"/>
        <end position="22"/>
    </location>
</feature>
<evidence type="ECO:0000313" key="7">
    <source>
        <dbReference type="EMBL" id="OSX78106.1"/>
    </source>
</evidence>
<dbReference type="InterPro" id="IPR024371">
    <property type="entry name" value="AcetylCoA_trans_1-like"/>
</dbReference>
<accession>A0A1X6PBJ1</accession>
<feature type="transmembrane region" description="Helical" evidence="5">
    <location>
        <begin position="73"/>
        <end position="93"/>
    </location>
</feature>
<evidence type="ECO:0000256" key="5">
    <source>
        <dbReference type="SAM" id="Phobius"/>
    </source>
</evidence>
<dbReference type="PANTHER" id="PTHR12778:SF9">
    <property type="entry name" value="ACETYL-COENZYME A TRANSPORTER 1"/>
    <property type="match status" value="1"/>
</dbReference>
<evidence type="ECO:0000256" key="6">
    <source>
        <dbReference type="SAM" id="SignalP"/>
    </source>
</evidence>
<dbReference type="GO" id="GO:0008521">
    <property type="term" value="F:acetyl-CoA transmembrane transporter activity"/>
    <property type="evidence" value="ECO:0007669"/>
    <property type="project" value="InterPro"/>
</dbReference>
<organism evidence="7 8">
    <name type="scientific">Porphyra umbilicalis</name>
    <name type="common">Purple laver</name>
    <name type="synonym">Red alga</name>
    <dbReference type="NCBI Taxonomy" id="2786"/>
    <lineage>
        <taxon>Eukaryota</taxon>
        <taxon>Rhodophyta</taxon>
        <taxon>Bangiophyceae</taxon>
        <taxon>Bangiales</taxon>
        <taxon>Bangiaceae</taxon>
        <taxon>Porphyra</taxon>
    </lineage>
</organism>
<keyword evidence="4 5" id="KW-0472">Membrane</keyword>
<dbReference type="EMBL" id="KV918821">
    <property type="protein sequence ID" value="OSX78106.1"/>
    <property type="molecule type" value="Genomic_DNA"/>
</dbReference>
<reference evidence="7 8" key="1">
    <citation type="submission" date="2017-03" db="EMBL/GenBank/DDBJ databases">
        <title>WGS assembly of Porphyra umbilicalis.</title>
        <authorList>
            <person name="Brawley S.H."/>
            <person name="Blouin N.A."/>
            <person name="Ficko-Blean E."/>
            <person name="Wheeler G.L."/>
            <person name="Lohr M."/>
            <person name="Goodson H.V."/>
            <person name="Jenkins J.W."/>
            <person name="Blaby-Haas C.E."/>
            <person name="Helliwell K.E."/>
            <person name="Chan C."/>
            <person name="Marriage T."/>
            <person name="Bhattacharya D."/>
            <person name="Klein A.S."/>
            <person name="Badis Y."/>
            <person name="Brodie J."/>
            <person name="Cao Y."/>
            <person name="Collen J."/>
            <person name="Dittami S.M."/>
            <person name="Gachon C.M."/>
            <person name="Green B.R."/>
            <person name="Karpowicz S."/>
            <person name="Kim J.W."/>
            <person name="Kudahl U."/>
            <person name="Lin S."/>
            <person name="Michel G."/>
            <person name="Mittag M."/>
            <person name="Olson B.J."/>
            <person name="Pangilinan J."/>
            <person name="Peng Y."/>
            <person name="Qiu H."/>
            <person name="Shu S."/>
            <person name="Singer J.T."/>
            <person name="Smith A.G."/>
            <person name="Sprecher B.N."/>
            <person name="Wagner V."/>
            <person name="Wang W."/>
            <person name="Wang Z.-Y."/>
            <person name="Yan J."/>
            <person name="Yarish C."/>
            <person name="Zoeuner-Riek S."/>
            <person name="Zhuang Y."/>
            <person name="Zou Y."/>
            <person name="Lindquist E.A."/>
            <person name="Grimwood J."/>
            <person name="Barry K."/>
            <person name="Rokhsar D.S."/>
            <person name="Schmutz J."/>
            <person name="Stiller J.W."/>
            <person name="Grossman A.R."/>
            <person name="Prochnik S.E."/>
        </authorList>
    </citation>
    <scope>NUCLEOTIDE SEQUENCE [LARGE SCALE GENOMIC DNA]</scope>
    <source>
        <strain evidence="7">4086291</strain>
    </source>
</reference>
<dbReference type="Pfam" id="PF13000">
    <property type="entry name" value="Acatn"/>
    <property type="match status" value="2"/>
</dbReference>
<evidence type="ECO:0000256" key="2">
    <source>
        <dbReference type="ARBA" id="ARBA00022692"/>
    </source>
</evidence>
<dbReference type="GO" id="GO:0035348">
    <property type="term" value="P:acetyl-CoA transmembrane transport"/>
    <property type="evidence" value="ECO:0007669"/>
    <property type="project" value="InterPro"/>
</dbReference>
<evidence type="ECO:0000256" key="4">
    <source>
        <dbReference type="ARBA" id="ARBA00023136"/>
    </source>
</evidence>
<proteinExistence type="predicted"/>
<evidence type="ECO:0000256" key="3">
    <source>
        <dbReference type="ARBA" id="ARBA00022989"/>
    </source>
</evidence>
<keyword evidence="6" id="KW-0732">Signal</keyword>
<comment type="subcellular location">
    <subcellularLocation>
        <location evidence="1">Membrane</location>
        <topology evidence="1">Multi-pass membrane protein</topology>
    </subcellularLocation>
</comment>
<dbReference type="OrthoDB" id="6415790at2759"/>
<protein>
    <submittedName>
        <fullName evidence="7">Uncharacterized protein</fullName>
    </submittedName>
</protein>
<keyword evidence="3 5" id="KW-1133">Transmembrane helix</keyword>
<feature type="chain" id="PRO_5012914130" evidence="6">
    <location>
        <begin position="23"/>
        <end position="173"/>
    </location>
</feature>
<dbReference type="AlphaFoldDB" id="A0A1X6PBJ1"/>
<dbReference type="PANTHER" id="PTHR12778">
    <property type="entry name" value="SOLUTE CARRIER FAMILY 33 ACETYL-COA TRANSPORTER -RELATED"/>
    <property type="match status" value="1"/>
</dbReference>
<dbReference type="Proteomes" id="UP000218209">
    <property type="component" value="Unassembled WGS sequence"/>
</dbReference>
<keyword evidence="2 5" id="KW-0812">Transmembrane</keyword>
<keyword evidence="8" id="KW-1185">Reference proteome</keyword>
<evidence type="ECO:0000256" key="1">
    <source>
        <dbReference type="ARBA" id="ARBA00004141"/>
    </source>
</evidence>
<name>A0A1X6PBJ1_PORUM</name>
<sequence length="173" mass="17228">MTRLPAIRHLCLILLCSKLPFAAHDGATALKLLDGGVPKADLAAMSALAVPLEVAATLLAGRAAAGGRPSRPFLAAYAVRLALAAAAPAVVAASSRGGVGVDGAVAGWYWWLVFVTGAAYQCVGSVGMFVSMGAFFAAVGDAAVGGTYLTLLNTVNNGGGRGPAPPSSPPCKH</sequence>
<gene>
    <name evidence="7" type="ORF">BU14_0121s0034</name>
</gene>
<dbReference type="InterPro" id="IPR004752">
    <property type="entry name" value="AmpG_permease/AT-1"/>
</dbReference>
<feature type="transmembrane region" description="Helical" evidence="5">
    <location>
        <begin position="108"/>
        <end position="130"/>
    </location>
</feature>
<dbReference type="GO" id="GO:0016020">
    <property type="term" value="C:membrane"/>
    <property type="evidence" value="ECO:0007669"/>
    <property type="project" value="UniProtKB-SubCell"/>
</dbReference>
<evidence type="ECO:0000313" key="8">
    <source>
        <dbReference type="Proteomes" id="UP000218209"/>
    </source>
</evidence>